<dbReference type="EMBL" id="MCBT01000005">
    <property type="protein sequence ID" value="OEG75569.1"/>
    <property type="molecule type" value="Genomic_DNA"/>
</dbReference>
<dbReference type="PROSITE" id="PS51257">
    <property type="entry name" value="PROKAR_LIPOPROTEIN"/>
    <property type="match status" value="1"/>
</dbReference>
<accession>A0A1E5IYG1</accession>
<name>A0A1E5IYG1_SHECO</name>
<protein>
    <recommendedName>
        <fullName evidence="3">Lipoprotein</fullName>
    </recommendedName>
</protein>
<organism evidence="1 2">
    <name type="scientific">Shewanella colwelliana</name>
    <name type="common">Alteromonas colwelliana</name>
    <dbReference type="NCBI Taxonomy" id="23"/>
    <lineage>
        <taxon>Bacteria</taxon>
        <taxon>Pseudomonadati</taxon>
        <taxon>Pseudomonadota</taxon>
        <taxon>Gammaproteobacteria</taxon>
        <taxon>Alteromonadales</taxon>
        <taxon>Shewanellaceae</taxon>
        <taxon>Shewanella</taxon>
    </lineage>
</organism>
<sequence length="75" mass="8135">MKLLVFFALGLIFGCSSVTNSIQNRIASDVMTDISDSKVGYGTLQCNKVRSSCRGEEEYTEWEQGDGTLGCSCSP</sequence>
<dbReference type="Proteomes" id="UP000095230">
    <property type="component" value="Unassembled WGS sequence"/>
</dbReference>
<evidence type="ECO:0000313" key="1">
    <source>
        <dbReference type="EMBL" id="OEG75569.1"/>
    </source>
</evidence>
<comment type="caution">
    <text evidence="1">The sequence shown here is derived from an EMBL/GenBank/DDBJ whole genome shotgun (WGS) entry which is preliminary data.</text>
</comment>
<dbReference type="RefSeq" id="WP_028763922.1">
    <property type="nucleotide sequence ID" value="NZ_MCBT01000005.1"/>
</dbReference>
<proteinExistence type="predicted"/>
<reference evidence="1 2" key="1">
    <citation type="submission" date="2016-07" db="EMBL/GenBank/DDBJ databases">
        <title>Whole-genome of two Shewanella species isolated from a digestive organ of sea cucumber Apostichopus japonicus Selenka 1867.</title>
        <authorList>
            <person name="Hong H.-H."/>
            <person name="Choi H."/>
            <person name="Cheon S."/>
            <person name="Oh J.-S."/>
            <person name="Lee H.-G."/>
            <person name="Park C."/>
        </authorList>
    </citation>
    <scope>NUCLEOTIDE SEQUENCE [LARGE SCALE GENOMIC DNA]</scope>
    <source>
        <strain evidence="1 2">CSB03KR</strain>
    </source>
</reference>
<gene>
    <name evidence="1" type="ORF">BEL05_02125</name>
</gene>
<evidence type="ECO:0008006" key="3">
    <source>
        <dbReference type="Google" id="ProtNLM"/>
    </source>
</evidence>
<evidence type="ECO:0000313" key="2">
    <source>
        <dbReference type="Proteomes" id="UP000095230"/>
    </source>
</evidence>
<dbReference type="AlphaFoldDB" id="A0A1E5IYG1"/>